<dbReference type="KEGG" id="fri:FraEuI1c_0768"/>
<feature type="region of interest" description="Disordered" evidence="1">
    <location>
        <begin position="106"/>
        <end position="130"/>
    </location>
</feature>
<name>E3IUW6_PSEI1</name>
<dbReference type="Pfam" id="PF01663">
    <property type="entry name" value="Phosphodiest"/>
    <property type="match status" value="1"/>
</dbReference>
<feature type="region of interest" description="Disordered" evidence="1">
    <location>
        <begin position="1"/>
        <end position="39"/>
    </location>
</feature>
<evidence type="ECO:0000313" key="3">
    <source>
        <dbReference type="Proteomes" id="UP000002484"/>
    </source>
</evidence>
<evidence type="ECO:0000256" key="1">
    <source>
        <dbReference type="SAM" id="MobiDB-lite"/>
    </source>
</evidence>
<dbReference type="InParanoid" id="E3IUW6"/>
<dbReference type="eggNOG" id="COG1524">
    <property type="taxonomic scope" value="Bacteria"/>
</dbReference>
<keyword evidence="3" id="KW-1185">Reference proteome</keyword>
<dbReference type="SUPFAM" id="SSF53649">
    <property type="entry name" value="Alkaline phosphatase-like"/>
    <property type="match status" value="2"/>
</dbReference>
<dbReference type="InterPro" id="IPR017850">
    <property type="entry name" value="Alkaline_phosphatase_core_sf"/>
</dbReference>
<dbReference type="PANTHER" id="PTHR10151">
    <property type="entry name" value="ECTONUCLEOTIDE PYROPHOSPHATASE/PHOSPHODIESTERASE"/>
    <property type="match status" value="1"/>
</dbReference>
<evidence type="ECO:0000313" key="2">
    <source>
        <dbReference type="EMBL" id="ADP78846.1"/>
    </source>
</evidence>
<dbReference type="RefSeq" id="WP_013421967.1">
    <property type="nucleotide sequence ID" value="NC_014666.1"/>
</dbReference>
<proteinExistence type="predicted"/>
<dbReference type="STRING" id="298654.FraEuI1c_0768"/>
<dbReference type="HOGENOM" id="CLU_502271_0_0_11"/>
<dbReference type="EMBL" id="CP002299">
    <property type="protein sequence ID" value="ADP78846.1"/>
    <property type="molecule type" value="Genomic_DNA"/>
</dbReference>
<dbReference type="Proteomes" id="UP000002484">
    <property type="component" value="Chromosome"/>
</dbReference>
<sequence>MPSSERTYAVRTGAVQPSAAPSPSDGLGLSHTPSPSRALGLAGSDRAALAAAVATLTAPGLAHVVDLVAWVADGWLNVANAAGSARLPVTAPAGAWQVLAGRNPVERQDPMHGVPRASALADPSPPNERNSYPLAGPRLLSVFADPTRSPDLVVVHTAGHYWPDRGGHRGEHGSLDAGQSRAPLLLSGAGVRARGLLARHARVIDLAPTLAALAGAPMPDVEGTSLAELLEADLAASPPRHVVGLLWDGTNCNDLLELVREGKLPNVARLLGRGCALTGGAIAEFPSVTLTNHTSALTGVGPGRHGILNNVYFDRAAGEQVVTNEVRVWHKACDHLRPGVRTVFEAIGAARPGVMTACVNEPIDRGATYSTFELVRAMESLDGPGGIADHLPSDDNDPHTSHDWTAADSDYAWSSRVDALGLRQMLDLWANGEPPAFTWWNTTATDTGHHGGGPYSPQSRASMLDADRRLGAFLDLVEARGLTEQTTVVLTADHGSEAARPNCLGDWDEALRAAGIDFRDEGYGFLYLGDLGGQLPPEPRRSTEG</sequence>
<dbReference type="InterPro" id="IPR002591">
    <property type="entry name" value="Phosphodiest/P_Trfase"/>
</dbReference>
<dbReference type="Gene3D" id="3.40.720.10">
    <property type="entry name" value="Alkaline Phosphatase, subunit A"/>
    <property type="match status" value="2"/>
</dbReference>
<reference evidence="2 3" key="1">
    <citation type="submission" date="2010-10" db="EMBL/GenBank/DDBJ databases">
        <title>Complete sequence of Frankia sp. EuI1c.</title>
        <authorList>
            <consortium name="US DOE Joint Genome Institute"/>
            <person name="Lucas S."/>
            <person name="Copeland A."/>
            <person name="Lapidus A."/>
            <person name="Cheng J.-F."/>
            <person name="Bruce D."/>
            <person name="Goodwin L."/>
            <person name="Pitluck S."/>
            <person name="Chertkov O."/>
            <person name="Detter J.C."/>
            <person name="Han C."/>
            <person name="Tapia R."/>
            <person name="Land M."/>
            <person name="Hauser L."/>
            <person name="Jeffries C."/>
            <person name="Kyrpides N."/>
            <person name="Ivanova N."/>
            <person name="Mikhailova N."/>
            <person name="Beauchemin N."/>
            <person name="Sen A."/>
            <person name="Sur S.A."/>
            <person name="Gtari M."/>
            <person name="Wall L."/>
            <person name="Tisa L."/>
            <person name="Woyke T."/>
        </authorList>
    </citation>
    <scope>NUCLEOTIDE SEQUENCE [LARGE SCALE GENOMIC DNA]</scope>
    <source>
        <strain evidence="3">DSM 45817 / CECT 9037 / EuI1c</strain>
    </source>
</reference>
<accession>E3IUW6</accession>
<protein>
    <submittedName>
        <fullName evidence="2">Type I phosphodiesterase/nucleotide pyrophosphatase</fullName>
    </submittedName>
</protein>
<dbReference type="PANTHER" id="PTHR10151:SF120">
    <property type="entry name" value="BIS(5'-ADENOSYL)-TRIPHOSPHATASE"/>
    <property type="match status" value="1"/>
</dbReference>
<organism evidence="2 3">
    <name type="scientific">Pseudofrankia inefficax (strain DSM 45817 / CECT 9037 / DDB 130130 / EuI1c)</name>
    <name type="common">Frankia inefficax</name>
    <dbReference type="NCBI Taxonomy" id="298654"/>
    <lineage>
        <taxon>Bacteria</taxon>
        <taxon>Bacillati</taxon>
        <taxon>Actinomycetota</taxon>
        <taxon>Actinomycetes</taxon>
        <taxon>Frankiales</taxon>
        <taxon>Frankiaceae</taxon>
        <taxon>Pseudofrankia</taxon>
    </lineage>
</organism>
<dbReference type="AlphaFoldDB" id="E3IUW6"/>
<dbReference type="GO" id="GO:0016787">
    <property type="term" value="F:hydrolase activity"/>
    <property type="evidence" value="ECO:0007669"/>
    <property type="project" value="UniProtKB-ARBA"/>
</dbReference>
<gene>
    <name evidence="2" type="ordered locus">FraEuI1c_0768</name>
</gene>